<name>A0A668SKG6_OREAU</name>
<dbReference type="Proteomes" id="UP000472276">
    <property type="component" value="Unassembled WGS sequence"/>
</dbReference>
<sequence>TSSSGYKLIFGSGTKLTVEPSK</sequence>
<proteinExistence type="predicted"/>
<evidence type="ECO:0000313" key="2">
    <source>
        <dbReference type="Proteomes" id="UP000472276"/>
    </source>
</evidence>
<accession>A0A668SKG6</accession>
<keyword evidence="2" id="KW-1185">Reference proteome</keyword>
<dbReference type="AlphaFoldDB" id="A0A668SKG6"/>
<evidence type="ECO:0000313" key="1">
    <source>
        <dbReference type="Ensembl" id="ENSOABP00000014820.1"/>
    </source>
</evidence>
<reference evidence="1" key="1">
    <citation type="submission" date="2025-08" db="UniProtKB">
        <authorList>
            <consortium name="Ensembl"/>
        </authorList>
    </citation>
    <scope>IDENTIFICATION</scope>
</reference>
<protein>
    <submittedName>
        <fullName evidence="1">Uncharacterized protein</fullName>
    </submittedName>
</protein>
<organism evidence="1 2">
    <name type="scientific">Oreochromis aureus</name>
    <name type="common">Israeli tilapia</name>
    <name type="synonym">Chromis aureus</name>
    <dbReference type="NCBI Taxonomy" id="47969"/>
    <lineage>
        <taxon>Eukaryota</taxon>
        <taxon>Metazoa</taxon>
        <taxon>Chordata</taxon>
        <taxon>Craniata</taxon>
        <taxon>Vertebrata</taxon>
        <taxon>Euteleostomi</taxon>
        <taxon>Actinopterygii</taxon>
        <taxon>Neopterygii</taxon>
        <taxon>Teleostei</taxon>
        <taxon>Neoteleostei</taxon>
        <taxon>Acanthomorphata</taxon>
        <taxon>Ovalentaria</taxon>
        <taxon>Cichlomorphae</taxon>
        <taxon>Cichliformes</taxon>
        <taxon>Cichlidae</taxon>
        <taxon>African cichlids</taxon>
        <taxon>Pseudocrenilabrinae</taxon>
        <taxon>Oreochromini</taxon>
        <taxon>Oreochromis</taxon>
    </lineage>
</organism>
<dbReference type="Ensembl" id="ENSOABT00000015291.2">
    <property type="protein sequence ID" value="ENSOABP00000014820.1"/>
    <property type="gene ID" value="ENSOABG00000007438.2"/>
</dbReference>
<reference evidence="1" key="2">
    <citation type="submission" date="2025-09" db="UniProtKB">
        <authorList>
            <consortium name="Ensembl"/>
        </authorList>
    </citation>
    <scope>IDENTIFICATION</scope>
</reference>